<accession>A0A2D0ND40</accession>
<dbReference type="EMBL" id="PDUD01000018">
    <property type="protein sequence ID" value="PHN06290.1"/>
    <property type="molecule type" value="Genomic_DNA"/>
</dbReference>
<organism evidence="2 3">
    <name type="scientific">Flavilitoribacter nigricans (strain ATCC 23147 / DSM 23189 / NBRC 102662 / NCIMB 1420 / SS-2)</name>
    <name type="common">Lewinella nigricans</name>
    <dbReference type="NCBI Taxonomy" id="1122177"/>
    <lineage>
        <taxon>Bacteria</taxon>
        <taxon>Pseudomonadati</taxon>
        <taxon>Bacteroidota</taxon>
        <taxon>Saprospiria</taxon>
        <taxon>Saprospirales</taxon>
        <taxon>Lewinellaceae</taxon>
        <taxon>Flavilitoribacter</taxon>
    </lineage>
</organism>
<proteinExistence type="predicted"/>
<gene>
    <name evidence="2" type="ORF">CRP01_12005</name>
</gene>
<dbReference type="Pfam" id="PF06037">
    <property type="entry name" value="DUF922"/>
    <property type="match status" value="1"/>
</dbReference>
<dbReference type="RefSeq" id="WP_099150273.1">
    <property type="nucleotide sequence ID" value="NZ_PDUD01000018.1"/>
</dbReference>
<dbReference type="OrthoDB" id="5431540at2"/>
<dbReference type="AlphaFoldDB" id="A0A2D0ND40"/>
<dbReference type="Proteomes" id="UP000223913">
    <property type="component" value="Unassembled WGS sequence"/>
</dbReference>
<evidence type="ECO:0000313" key="3">
    <source>
        <dbReference type="Proteomes" id="UP000223913"/>
    </source>
</evidence>
<evidence type="ECO:0000313" key="2">
    <source>
        <dbReference type="EMBL" id="PHN06290.1"/>
    </source>
</evidence>
<feature type="signal peptide" evidence="1">
    <location>
        <begin position="1"/>
        <end position="20"/>
    </location>
</feature>
<comment type="caution">
    <text evidence="2">The sequence shown here is derived from an EMBL/GenBank/DDBJ whole genome shotgun (WGS) entry which is preliminary data.</text>
</comment>
<evidence type="ECO:0008006" key="4">
    <source>
        <dbReference type="Google" id="ProtNLM"/>
    </source>
</evidence>
<reference evidence="2 3" key="1">
    <citation type="submission" date="2017-10" db="EMBL/GenBank/DDBJ databases">
        <title>The draft genome sequence of Lewinella nigricans NBRC 102662.</title>
        <authorList>
            <person name="Wang K."/>
        </authorList>
    </citation>
    <scope>NUCLEOTIDE SEQUENCE [LARGE SCALE GENOMIC DNA]</scope>
    <source>
        <strain evidence="2 3">NBRC 102662</strain>
    </source>
</reference>
<evidence type="ECO:0000256" key="1">
    <source>
        <dbReference type="SAM" id="SignalP"/>
    </source>
</evidence>
<dbReference type="InterPro" id="IPR010321">
    <property type="entry name" value="DUF922"/>
</dbReference>
<protein>
    <recommendedName>
        <fullName evidence="4">DUF922 domain-containing protein</fullName>
    </recommendedName>
</protein>
<name>A0A2D0ND40_FLAN2</name>
<feature type="chain" id="PRO_5012790745" description="DUF922 domain-containing protein" evidence="1">
    <location>
        <begin position="21"/>
        <end position="188"/>
    </location>
</feature>
<keyword evidence="3" id="KW-1185">Reference proteome</keyword>
<keyword evidence="1" id="KW-0732">Signal</keyword>
<sequence>MNHLFLLLLFPFLATHFGFAPNAASFEEEIVWSGDRRLSWEDFKGIPSGRQITGAVTYSTIKATPSVAGYFNNRIEVDVKAIFRCDRSWAKDKAKESDYLLNHEQRHFDIAEVYARKIRTALQDHHITPRNYPRIKAQVIEPLFREYVNFDKSYDKTTVHGLSSDLQEEWDHKIDEALGLIESEYADN</sequence>